<dbReference type="Proteomes" id="UP001142489">
    <property type="component" value="Unassembled WGS sequence"/>
</dbReference>
<accession>A0A9Q1B613</accession>
<feature type="non-terminal residue" evidence="1">
    <location>
        <position position="1"/>
    </location>
</feature>
<comment type="caution">
    <text evidence="1">The sequence shown here is derived from an EMBL/GenBank/DDBJ whole genome shotgun (WGS) entry which is preliminary data.</text>
</comment>
<dbReference type="AlphaFoldDB" id="A0A9Q1B613"/>
<evidence type="ECO:0000313" key="2">
    <source>
        <dbReference type="Proteomes" id="UP001142489"/>
    </source>
</evidence>
<dbReference type="EMBL" id="JAPFRF010000002">
    <property type="protein sequence ID" value="KAJ7341217.1"/>
    <property type="molecule type" value="Genomic_DNA"/>
</dbReference>
<proteinExistence type="predicted"/>
<organism evidence="1 2">
    <name type="scientific">Phrynocephalus forsythii</name>
    <dbReference type="NCBI Taxonomy" id="171643"/>
    <lineage>
        <taxon>Eukaryota</taxon>
        <taxon>Metazoa</taxon>
        <taxon>Chordata</taxon>
        <taxon>Craniata</taxon>
        <taxon>Vertebrata</taxon>
        <taxon>Euteleostomi</taxon>
        <taxon>Lepidosauria</taxon>
        <taxon>Squamata</taxon>
        <taxon>Bifurcata</taxon>
        <taxon>Unidentata</taxon>
        <taxon>Episquamata</taxon>
        <taxon>Toxicofera</taxon>
        <taxon>Iguania</taxon>
        <taxon>Acrodonta</taxon>
        <taxon>Agamidae</taxon>
        <taxon>Agaminae</taxon>
        <taxon>Phrynocephalus</taxon>
    </lineage>
</organism>
<evidence type="ECO:0000313" key="1">
    <source>
        <dbReference type="EMBL" id="KAJ7341217.1"/>
    </source>
</evidence>
<gene>
    <name evidence="1" type="ORF">JRQ81_005070</name>
</gene>
<keyword evidence="2" id="KW-1185">Reference proteome</keyword>
<reference evidence="1" key="1">
    <citation type="journal article" date="2023" name="DNA Res.">
        <title>Chromosome-level genome assembly of Phrynocephalus forsythii using third-generation DNA sequencing and Hi-C analysis.</title>
        <authorList>
            <person name="Qi Y."/>
            <person name="Zhao W."/>
            <person name="Zhao Y."/>
            <person name="Niu C."/>
            <person name="Cao S."/>
            <person name="Zhang Y."/>
        </authorList>
    </citation>
    <scope>NUCLEOTIDE SEQUENCE</scope>
    <source>
        <tissue evidence="1">Muscle</tissue>
    </source>
</reference>
<name>A0A9Q1B613_9SAUR</name>
<dbReference type="OrthoDB" id="411615at2759"/>
<sequence>ELPIGTHCQSEYQEIGSMLSQKVEVKELDDARYYLGIQIERKADGSLLLSQKQKIIELLYRLGLQEANTYAK</sequence>
<protein>
    <submittedName>
        <fullName evidence="1">Uncharacterized protein</fullName>
    </submittedName>
</protein>